<dbReference type="RefSeq" id="WP_006986623.1">
    <property type="nucleotide sequence ID" value="NZ_JH417959.1"/>
</dbReference>
<proteinExistence type="predicted"/>
<evidence type="ECO:0000313" key="2">
    <source>
        <dbReference type="EMBL" id="EHM51850.1"/>
    </source>
</evidence>
<evidence type="ECO:0000259" key="1">
    <source>
        <dbReference type="Pfam" id="PF00717"/>
    </source>
</evidence>
<dbReference type="SUPFAM" id="SSF51306">
    <property type="entry name" value="LexA/Signal peptidase"/>
    <property type="match status" value="1"/>
</dbReference>
<dbReference type="Proteomes" id="UP000004750">
    <property type="component" value="Unassembled WGS sequence"/>
</dbReference>
<dbReference type="EMBL" id="AGCM01000151">
    <property type="protein sequence ID" value="EHM51850.1"/>
    <property type="molecule type" value="Genomic_DNA"/>
</dbReference>
<evidence type="ECO:0000313" key="3">
    <source>
        <dbReference type="Proteomes" id="UP000004750"/>
    </source>
</evidence>
<dbReference type="InterPro" id="IPR036286">
    <property type="entry name" value="LexA/Signal_pep-like_sf"/>
</dbReference>
<dbReference type="InterPro" id="IPR039418">
    <property type="entry name" value="LexA-like"/>
</dbReference>
<dbReference type="HOGENOM" id="CLU_066192_0_0_6"/>
<comment type="caution">
    <text evidence="2">The sequence shown here is derived from an EMBL/GenBank/DDBJ whole genome shotgun (WGS) entry which is preliminary data.</text>
</comment>
<dbReference type="InterPro" id="IPR015927">
    <property type="entry name" value="Peptidase_S24_S26A/B/C"/>
</dbReference>
<dbReference type="AlphaFoldDB" id="G9ZIM0"/>
<accession>G9ZIM0</accession>
<gene>
    <name evidence="2" type="ORF">HMPREF9080_02631</name>
</gene>
<feature type="domain" description="Peptidase S24/S26A/S26B/S26C" evidence="1">
    <location>
        <begin position="3"/>
        <end position="117"/>
    </location>
</feature>
<dbReference type="NCBIfam" id="NF007621">
    <property type="entry name" value="PRK10276.1"/>
    <property type="match status" value="1"/>
</dbReference>
<dbReference type="Pfam" id="PF00717">
    <property type="entry name" value="Peptidase_S24"/>
    <property type="match status" value="1"/>
</dbReference>
<dbReference type="MEROPS" id="S24.003"/>
<dbReference type="STRING" id="797473.HMPREF9080_02631"/>
<dbReference type="CDD" id="cd06529">
    <property type="entry name" value="S24_LexA-like"/>
    <property type="match status" value="1"/>
</dbReference>
<protein>
    <submittedName>
        <fullName evidence="2">Peptidase S24-like protein</fullName>
    </submittedName>
</protein>
<dbReference type="Gene3D" id="2.10.109.10">
    <property type="entry name" value="Umud Fragment, subunit A"/>
    <property type="match status" value="1"/>
</dbReference>
<dbReference type="PATRIC" id="fig|797473.3.peg.2156"/>
<dbReference type="PANTHER" id="PTHR33516">
    <property type="entry name" value="LEXA REPRESSOR"/>
    <property type="match status" value="1"/>
</dbReference>
<sequence length="135" mass="14461">MLTRVAAGFPSPADDYVEQMLDLNEYCVRNAPATFYLRVEPDGDSMIDAGIFPGDVLCVDRSLHALSGDIIIAALDGGFTVKELGFVDGAPLLIPHNAAYKAQPVSADSDFEIVGVVTAVIRKLRRGKASHVRAD</sequence>
<name>G9ZIM0_9GAMM</name>
<organism evidence="2 3">
    <name type="scientific">Cardiobacterium valvarum F0432</name>
    <dbReference type="NCBI Taxonomy" id="797473"/>
    <lineage>
        <taxon>Bacteria</taxon>
        <taxon>Pseudomonadati</taxon>
        <taxon>Pseudomonadota</taxon>
        <taxon>Gammaproteobacteria</taxon>
        <taxon>Cardiobacteriales</taxon>
        <taxon>Cardiobacteriaceae</taxon>
        <taxon>Cardiobacterium</taxon>
    </lineage>
</organism>
<dbReference type="PANTHER" id="PTHR33516:SF2">
    <property type="entry name" value="LEXA REPRESSOR-RELATED"/>
    <property type="match status" value="1"/>
</dbReference>
<dbReference type="InterPro" id="IPR050077">
    <property type="entry name" value="LexA_repressor"/>
</dbReference>
<reference evidence="2 3" key="1">
    <citation type="submission" date="2011-08" db="EMBL/GenBank/DDBJ databases">
        <authorList>
            <person name="Weinstock G."/>
            <person name="Sodergren E."/>
            <person name="Clifton S."/>
            <person name="Fulton L."/>
            <person name="Fulton B."/>
            <person name="Courtney L."/>
            <person name="Fronick C."/>
            <person name="Harrison M."/>
            <person name="Strong C."/>
            <person name="Farmer C."/>
            <person name="Delahaunty K."/>
            <person name="Markovic C."/>
            <person name="Hall O."/>
            <person name="Minx P."/>
            <person name="Tomlinson C."/>
            <person name="Mitreva M."/>
            <person name="Hou S."/>
            <person name="Chen J."/>
            <person name="Wollam A."/>
            <person name="Pepin K.H."/>
            <person name="Johnson M."/>
            <person name="Bhonagiri V."/>
            <person name="Zhang X."/>
            <person name="Suruliraj S."/>
            <person name="Warren W."/>
            <person name="Chinwalla A."/>
            <person name="Mardis E.R."/>
            <person name="Wilson R.K."/>
        </authorList>
    </citation>
    <scope>NUCLEOTIDE SEQUENCE [LARGE SCALE GENOMIC DNA]</scope>
    <source>
        <strain evidence="2 3">F0432</strain>
    </source>
</reference>